<accession>A0AAV3Q927</accession>
<dbReference type="Proteomes" id="UP001454036">
    <property type="component" value="Unassembled WGS sequence"/>
</dbReference>
<comment type="caution">
    <text evidence="1">The sequence shown here is derived from an EMBL/GenBank/DDBJ whole genome shotgun (WGS) entry which is preliminary data.</text>
</comment>
<sequence>MGKKSHKVKGKISSPLLINDFFKDLETPLVHDWNPIAPPVYHGLEKALPNTSRVLEDSPTSTPRAGLDELVERDVCRVSTMRDDVPNMDCSTLVVYGGCGGGSKVDLFGSL</sequence>
<gene>
    <name evidence="1" type="ORF">LIER_43471</name>
</gene>
<dbReference type="AlphaFoldDB" id="A0AAV3Q927"/>
<organism evidence="1 2">
    <name type="scientific">Lithospermum erythrorhizon</name>
    <name type="common">Purple gromwell</name>
    <name type="synonym">Lithospermum officinale var. erythrorhizon</name>
    <dbReference type="NCBI Taxonomy" id="34254"/>
    <lineage>
        <taxon>Eukaryota</taxon>
        <taxon>Viridiplantae</taxon>
        <taxon>Streptophyta</taxon>
        <taxon>Embryophyta</taxon>
        <taxon>Tracheophyta</taxon>
        <taxon>Spermatophyta</taxon>
        <taxon>Magnoliopsida</taxon>
        <taxon>eudicotyledons</taxon>
        <taxon>Gunneridae</taxon>
        <taxon>Pentapetalae</taxon>
        <taxon>asterids</taxon>
        <taxon>lamiids</taxon>
        <taxon>Boraginales</taxon>
        <taxon>Boraginaceae</taxon>
        <taxon>Boraginoideae</taxon>
        <taxon>Lithospermeae</taxon>
        <taxon>Lithospermum</taxon>
    </lineage>
</organism>
<keyword evidence="2" id="KW-1185">Reference proteome</keyword>
<evidence type="ECO:0000313" key="2">
    <source>
        <dbReference type="Proteomes" id="UP001454036"/>
    </source>
</evidence>
<dbReference type="EMBL" id="BAABME010035514">
    <property type="protein sequence ID" value="GAA0159140.1"/>
    <property type="molecule type" value="Genomic_DNA"/>
</dbReference>
<reference evidence="1 2" key="1">
    <citation type="submission" date="2024-01" db="EMBL/GenBank/DDBJ databases">
        <title>The complete chloroplast genome sequence of Lithospermum erythrorhizon: insights into the phylogenetic relationship among Boraginaceae species and the maternal lineages of purple gromwells.</title>
        <authorList>
            <person name="Okada T."/>
            <person name="Watanabe K."/>
        </authorList>
    </citation>
    <scope>NUCLEOTIDE SEQUENCE [LARGE SCALE GENOMIC DNA]</scope>
</reference>
<evidence type="ECO:0000313" key="1">
    <source>
        <dbReference type="EMBL" id="GAA0159140.1"/>
    </source>
</evidence>
<protein>
    <submittedName>
        <fullName evidence="1">Uncharacterized protein</fullName>
    </submittedName>
</protein>
<name>A0AAV3Q927_LITER</name>
<proteinExistence type="predicted"/>